<gene>
    <name evidence="3" type="ordered locus">Oter_2999</name>
</gene>
<dbReference type="EMBL" id="CP001032">
    <property type="protein sequence ID" value="ACB76280.1"/>
    <property type="molecule type" value="Genomic_DNA"/>
</dbReference>
<feature type="domain" description="Spore protein YkvP/CgeB glycosyl transferase-like" evidence="2">
    <location>
        <begin position="198"/>
        <end position="346"/>
    </location>
</feature>
<evidence type="ECO:0000256" key="1">
    <source>
        <dbReference type="SAM" id="MobiDB-lite"/>
    </source>
</evidence>
<dbReference type="RefSeq" id="WP_012375809.1">
    <property type="nucleotide sequence ID" value="NC_010571.1"/>
</dbReference>
<dbReference type="Gene3D" id="3.40.50.2000">
    <property type="entry name" value="Glycogen Phosphorylase B"/>
    <property type="match status" value="1"/>
</dbReference>
<feature type="compositionally biased region" description="Basic and acidic residues" evidence="1">
    <location>
        <begin position="404"/>
        <end position="414"/>
    </location>
</feature>
<dbReference type="InterPro" id="IPR055259">
    <property type="entry name" value="YkvP/CgeB_Glyco_trans-like"/>
</dbReference>
<dbReference type="eggNOG" id="COG4641">
    <property type="taxonomic scope" value="Bacteria"/>
</dbReference>
<sequence>MKIVIFGLTLSSSWGNGHATLWRGLGRALAQRGHQLVFFERDVPHYAAHRDLVKWTDGELVLYTDLEHVRYVARRHLREADVAMVTSDCPDARAATELLLESSVPQRVFYDLDTPVTLEYMSAGHEVAYIGPRGLADFDLVLSYTGGRALDALQERLGARRVATLYGSVDPDMHRPVPVDERFRSDLSYLGTYADDRQETLERLFVQPARRLPQRRFMIGGAQYPDHFPWTANMAFFRHLEPAQHPVFFSSSRLTLNVTRRAMRAMGYCPSGRLFEAAACGAPILTDAWEGLRLFFEPGEEILVAASTEDAIGAMDRSDAELAQIARRARERVFDEHTAAHRARHLELVLECTARAPEEARLAAARAEGLLEPVGTDAPAEFEPAGHFATQPENLDVMRTPAELTDRPRRDRSEPSGAPRRTITARHPAVERAGEGHGQLAPGDEGRWTRFRATRRI</sequence>
<keyword evidence="4" id="KW-1185">Reference proteome</keyword>
<reference evidence="3 4" key="1">
    <citation type="journal article" date="2011" name="J. Bacteriol.">
        <title>Genome sequence of the verrucomicrobium Opitutus terrae PB90-1, an abundant inhabitant of rice paddy soil ecosystems.</title>
        <authorList>
            <person name="van Passel M.W."/>
            <person name="Kant R."/>
            <person name="Palva A."/>
            <person name="Copeland A."/>
            <person name="Lucas S."/>
            <person name="Lapidus A."/>
            <person name="Glavina del Rio T."/>
            <person name="Pitluck S."/>
            <person name="Goltsman E."/>
            <person name="Clum A."/>
            <person name="Sun H."/>
            <person name="Schmutz J."/>
            <person name="Larimer F.W."/>
            <person name="Land M.L."/>
            <person name="Hauser L."/>
            <person name="Kyrpides N."/>
            <person name="Mikhailova N."/>
            <person name="Richardson P.P."/>
            <person name="Janssen P.H."/>
            <person name="de Vos W.M."/>
            <person name="Smidt H."/>
        </authorList>
    </citation>
    <scope>NUCLEOTIDE SEQUENCE [LARGE SCALE GENOMIC DNA]</scope>
    <source>
        <strain evidence="4">DSM 11246 / JCM 15787 / PB90-1</strain>
    </source>
</reference>
<dbReference type="KEGG" id="ote:Oter_2999"/>
<feature type="region of interest" description="Disordered" evidence="1">
    <location>
        <begin position="376"/>
        <end position="457"/>
    </location>
</feature>
<dbReference type="HOGENOM" id="CLU_048101_0_0_0"/>
<dbReference type="STRING" id="452637.Oter_2999"/>
<evidence type="ECO:0000313" key="4">
    <source>
        <dbReference type="Proteomes" id="UP000007013"/>
    </source>
</evidence>
<name>B1ZYV7_OPITP</name>
<evidence type="ECO:0000313" key="3">
    <source>
        <dbReference type="EMBL" id="ACB76280.1"/>
    </source>
</evidence>
<dbReference type="OrthoDB" id="9774625at2"/>
<evidence type="ECO:0000259" key="2">
    <source>
        <dbReference type="Pfam" id="PF13524"/>
    </source>
</evidence>
<dbReference type="Proteomes" id="UP000007013">
    <property type="component" value="Chromosome"/>
</dbReference>
<dbReference type="Pfam" id="PF13524">
    <property type="entry name" value="Glyco_trans_1_2"/>
    <property type="match status" value="1"/>
</dbReference>
<dbReference type="SUPFAM" id="SSF53756">
    <property type="entry name" value="UDP-Glycosyltransferase/glycogen phosphorylase"/>
    <property type="match status" value="1"/>
</dbReference>
<protein>
    <recommendedName>
        <fullName evidence="2">Spore protein YkvP/CgeB glycosyl transferase-like domain-containing protein</fullName>
    </recommendedName>
</protein>
<dbReference type="AlphaFoldDB" id="B1ZYV7"/>
<organism evidence="3 4">
    <name type="scientific">Opitutus terrae (strain DSM 11246 / JCM 15787 / PB90-1)</name>
    <dbReference type="NCBI Taxonomy" id="452637"/>
    <lineage>
        <taxon>Bacteria</taxon>
        <taxon>Pseudomonadati</taxon>
        <taxon>Verrucomicrobiota</taxon>
        <taxon>Opitutia</taxon>
        <taxon>Opitutales</taxon>
        <taxon>Opitutaceae</taxon>
        <taxon>Opitutus</taxon>
    </lineage>
</organism>
<accession>B1ZYV7</accession>
<proteinExistence type="predicted"/>